<evidence type="ECO:0000313" key="1">
    <source>
        <dbReference type="EMBL" id="AXY00855.1"/>
    </source>
</evidence>
<reference evidence="1 2" key="1">
    <citation type="submission" date="2018-08" db="EMBL/GenBank/DDBJ databases">
        <title>Genomic taxonomy of the Vibrionaceae family.</title>
        <authorList>
            <person name="Gomez-Gil B."/>
            <person name="Tanaka M."/>
            <person name="Sawabe T."/>
            <person name="Enciso-Ibarra K."/>
        </authorList>
    </citation>
    <scope>NUCLEOTIDE SEQUENCE [LARGE SCALE GENOMIC DNA]</scope>
    <source>
        <strain evidence="1 2">CAIM 1831</strain>
    </source>
</reference>
<dbReference type="Proteomes" id="UP000262832">
    <property type="component" value="Chromosome I"/>
</dbReference>
<dbReference type="EMBL" id="CP032093">
    <property type="protein sequence ID" value="AXY00855.1"/>
    <property type="molecule type" value="Genomic_DNA"/>
</dbReference>
<dbReference type="Pfam" id="PF11140">
    <property type="entry name" value="DUF2913"/>
    <property type="match status" value="1"/>
</dbReference>
<protein>
    <submittedName>
        <fullName evidence="1">DUF2913 family protein</fullName>
    </submittedName>
</protein>
<organism evidence="1 2">
    <name type="scientific">Vibrio alfacsensis</name>
    <dbReference type="NCBI Taxonomy" id="1074311"/>
    <lineage>
        <taxon>Bacteria</taxon>
        <taxon>Pseudomonadati</taxon>
        <taxon>Pseudomonadota</taxon>
        <taxon>Gammaproteobacteria</taxon>
        <taxon>Vibrionales</taxon>
        <taxon>Vibrionaceae</taxon>
        <taxon>Vibrio</taxon>
    </lineage>
</organism>
<sequence length="246" mass="27919">MANDYCYVCLFSAFCTVLLDFRKKGVMSNYTTEIQNLVNAALSELEQEHRSGKLANAPIANNLYLVRWVTKALKAQRFDRCVLGDLTRWQKAGRSKGNDAGLLFIFKRISAYYAHCFPEGQESRVIKDSEIDAFLDKIEQEGWEVSTSEPLIGFGKVQIFTEGQNSLALCADQCDNCFDGERMVKPMSWFVRGNHADFVEKASQAGFMVHKVTDYKSMVKYHGEYLIFPENQGNQLAEIPLSFKAD</sequence>
<gene>
    <name evidence="1" type="ORF">D1115_06055</name>
</gene>
<name>A0ABN5PCV1_9VIBR</name>
<keyword evidence="2" id="KW-1185">Reference proteome</keyword>
<evidence type="ECO:0000313" key="2">
    <source>
        <dbReference type="Proteomes" id="UP000262832"/>
    </source>
</evidence>
<accession>A0ABN5PCV1</accession>
<proteinExistence type="predicted"/>
<dbReference type="InterPro" id="IPR021316">
    <property type="entry name" value="DUF2913"/>
</dbReference>